<feature type="region of interest" description="Disordered" evidence="3">
    <location>
        <begin position="1"/>
        <end position="26"/>
    </location>
</feature>
<dbReference type="GO" id="GO:0005886">
    <property type="term" value="C:plasma membrane"/>
    <property type="evidence" value="ECO:0007669"/>
    <property type="project" value="TreeGrafter"/>
</dbReference>
<gene>
    <name evidence="5" type="ORF">B0I28_106234</name>
</gene>
<dbReference type="PANTHER" id="PTHR10434">
    <property type="entry name" value="1-ACYL-SN-GLYCEROL-3-PHOSPHATE ACYLTRANSFERASE"/>
    <property type="match status" value="1"/>
</dbReference>
<dbReference type="Proteomes" id="UP000238176">
    <property type="component" value="Unassembled WGS sequence"/>
</dbReference>
<dbReference type="OrthoDB" id="9806008at2"/>
<dbReference type="GO" id="GO:0006654">
    <property type="term" value="P:phosphatidic acid biosynthetic process"/>
    <property type="evidence" value="ECO:0007669"/>
    <property type="project" value="TreeGrafter"/>
</dbReference>
<evidence type="ECO:0000256" key="1">
    <source>
        <dbReference type="ARBA" id="ARBA00022679"/>
    </source>
</evidence>
<name>A0A2T0UIS9_9ACTN</name>
<reference evidence="5 6" key="1">
    <citation type="submission" date="2018-03" db="EMBL/GenBank/DDBJ databases">
        <title>Genomic Encyclopedia of Type Strains, Phase III (KMG-III): the genomes of soil and plant-associated and newly described type strains.</title>
        <authorList>
            <person name="Whitman W."/>
        </authorList>
    </citation>
    <scope>NUCLEOTIDE SEQUENCE [LARGE SCALE GENOMIC DNA]</scope>
    <source>
        <strain evidence="5 6">CGMCC 4.7067</strain>
    </source>
</reference>
<keyword evidence="1 5" id="KW-0808">Transferase</keyword>
<evidence type="ECO:0000313" key="6">
    <source>
        <dbReference type="Proteomes" id="UP000238176"/>
    </source>
</evidence>
<feature type="region of interest" description="Disordered" evidence="3">
    <location>
        <begin position="246"/>
        <end position="268"/>
    </location>
</feature>
<evidence type="ECO:0000259" key="4">
    <source>
        <dbReference type="SMART" id="SM00563"/>
    </source>
</evidence>
<dbReference type="GO" id="GO:0003841">
    <property type="term" value="F:1-acylglycerol-3-phosphate O-acyltransferase activity"/>
    <property type="evidence" value="ECO:0007669"/>
    <property type="project" value="TreeGrafter"/>
</dbReference>
<dbReference type="AlphaFoldDB" id="A0A2T0UIS9"/>
<feature type="domain" description="Phospholipid/glycerol acyltransferase" evidence="4">
    <location>
        <begin position="67"/>
        <end position="185"/>
    </location>
</feature>
<keyword evidence="2 5" id="KW-0012">Acyltransferase</keyword>
<protein>
    <submittedName>
        <fullName evidence="5">1-acyl-sn-glycerol-3-phosphate acyltransferase</fullName>
    </submittedName>
</protein>
<sequence>MRPAPPEKASQQVSEPSPEAQYTFRRRGGDRVTPDVRVYANIVKGGMLGLTRRSWSGMENVPLTGPAILVWNHYSDIDPLLVVHYVYNAGRHPRFLLKESITNVPVIGPILKRAGQIPVKRGSAEAADSLRTLQDQLAQGHVVIMAPEGTVTKEPDRWPMRGKTGVARLALESGAPVIPIVQWGALGIHDRRRDPKFKLGRKDVTVRALPAVDLSPWLGKEPTREDLAAVTDRIMEALRAGLAEVRGQEAPPLFDPRQHRPEESESSE</sequence>
<evidence type="ECO:0000256" key="3">
    <source>
        <dbReference type="SAM" id="MobiDB-lite"/>
    </source>
</evidence>
<keyword evidence="6" id="KW-1185">Reference proteome</keyword>
<organism evidence="5 6">
    <name type="scientific">Glycomyces artemisiae</name>
    <dbReference type="NCBI Taxonomy" id="1076443"/>
    <lineage>
        <taxon>Bacteria</taxon>
        <taxon>Bacillati</taxon>
        <taxon>Actinomycetota</taxon>
        <taxon>Actinomycetes</taxon>
        <taxon>Glycomycetales</taxon>
        <taxon>Glycomycetaceae</taxon>
        <taxon>Glycomyces</taxon>
    </lineage>
</organism>
<proteinExistence type="predicted"/>
<accession>A0A2T0UIS9</accession>
<dbReference type="EMBL" id="PVTJ01000006">
    <property type="protein sequence ID" value="PRY57812.1"/>
    <property type="molecule type" value="Genomic_DNA"/>
</dbReference>
<evidence type="ECO:0000256" key="2">
    <source>
        <dbReference type="ARBA" id="ARBA00023315"/>
    </source>
</evidence>
<dbReference type="Pfam" id="PF01553">
    <property type="entry name" value="Acyltransferase"/>
    <property type="match status" value="1"/>
</dbReference>
<dbReference type="InterPro" id="IPR002123">
    <property type="entry name" value="Plipid/glycerol_acylTrfase"/>
</dbReference>
<feature type="compositionally biased region" description="Basic and acidic residues" evidence="3">
    <location>
        <begin position="256"/>
        <end position="268"/>
    </location>
</feature>
<dbReference type="CDD" id="cd07989">
    <property type="entry name" value="LPLAT_AGPAT-like"/>
    <property type="match status" value="1"/>
</dbReference>
<dbReference type="SMART" id="SM00563">
    <property type="entry name" value="PlsC"/>
    <property type="match status" value="1"/>
</dbReference>
<evidence type="ECO:0000313" key="5">
    <source>
        <dbReference type="EMBL" id="PRY57812.1"/>
    </source>
</evidence>
<comment type="caution">
    <text evidence="5">The sequence shown here is derived from an EMBL/GenBank/DDBJ whole genome shotgun (WGS) entry which is preliminary data.</text>
</comment>
<dbReference type="PANTHER" id="PTHR10434:SF55">
    <property type="entry name" value="POSSIBLE ACYLTRANSFERASE"/>
    <property type="match status" value="1"/>
</dbReference>
<dbReference type="SUPFAM" id="SSF69593">
    <property type="entry name" value="Glycerol-3-phosphate (1)-acyltransferase"/>
    <property type="match status" value="1"/>
</dbReference>